<dbReference type="RefSeq" id="XP_013894424.1">
    <property type="nucleotide sequence ID" value="XM_014038970.1"/>
</dbReference>
<sequence>VSCQSDLLVIKRAGFWGQGGTVLGELAPGEVGAPPLGRLEFLLDPGATAREEGRR</sequence>
<name>A0A0D2LUW9_9CHLO</name>
<dbReference type="EMBL" id="KK103524">
    <property type="protein sequence ID" value="KIY95404.1"/>
    <property type="molecule type" value="Genomic_DNA"/>
</dbReference>
<evidence type="ECO:0000313" key="1">
    <source>
        <dbReference type="EMBL" id="KIY95404.1"/>
    </source>
</evidence>
<dbReference type="Proteomes" id="UP000054498">
    <property type="component" value="Unassembled WGS sequence"/>
</dbReference>
<keyword evidence="2" id="KW-1185">Reference proteome</keyword>
<dbReference type="KEGG" id="mng:MNEG_12556"/>
<evidence type="ECO:0000313" key="2">
    <source>
        <dbReference type="Proteomes" id="UP000054498"/>
    </source>
</evidence>
<organism evidence="1 2">
    <name type="scientific">Monoraphidium neglectum</name>
    <dbReference type="NCBI Taxonomy" id="145388"/>
    <lineage>
        <taxon>Eukaryota</taxon>
        <taxon>Viridiplantae</taxon>
        <taxon>Chlorophyta</taxon>
        <taxon>core chlorophytes</taxon>
        <taxon>Chlorophyceae</taxon>
        <taxon>CS clade</taxon>
        <taxon>Sphaeropleales</taxon>
        <taxon>Selenastraceae</taxon>
        <taxon>Monoraphidium</taxon>
    </lineage>
</organism>
<dbReference type="AlphaFoldDB" id="A0A0D2LUW9"/>
<protein>
    <submittedName>
        <fullName evidence="1">Uncharacterized protein</fullName>
    </submittedName>
</protein>
<dbReference type="STRING" id="145388.A0A0D2LUW9"/>
<feature type="non-terminal residue" evidence="1">
    <location>
        <position position="1"/>
    </location>
</feature>
<accession>A0A0D2LUW9</accession>
<reference evidence="1 2" key="1">
    <citation type="journal article" date="2013" name="BMC Genomics">
        <title>Reconstruction of the lipid metabolism for the microalga Monoraphidium neglectum from its genome sequence reveals characteristics suitable for biofuel production.</title>
        <authorList>
            <person name="Bogen C."/>
            <person name="Al-Dilaimi A."/>
            <person name="Albersmeier A."/>
            <person name="Wichmann J."/>
            <person name="Grundmann M."/>
            <person name="Rupp O."/>
            <person name="Lauersen K.J."/>
            <person name="Blifernez-Klassen O."/>
            <person name="Kalinowski J."/>
            <person name="Goesmann A."/>
            <person name="Mussgnug J.H."/>
            <person name="Kruse O."/>
        </authorList>
    </citation>
    <scope>NUCLEOTIDE SEQUENCE [LARGE SCALE GENOMIC DNA]</scope>
    <source>
        <strain evidence="1 2">SAG 48.87</strain>
    </source>
</reference>
<dbReference type="GeneID" id="25729930"/>
<proteinExistence type="predicted"/>
<gene>
    <name evidence="1" type="ORF">MNEG_12556</name>
</gene>